<feature type="compositionally biased region" description="Pro residues" evidence="1">
    <location>
        <begin position="391"/>
        <end position="404"/>
    </location>
</feature>
<name>A0A6A6F9A8_9PEZI</name>
<feature type="compositionally biased region" description="Basic residues" evidence="1">
    <location>
        <begin position="134"/>
        <end position="147"/>
    </location>
</feature>
<accession>A0A6A6F9A8</accession>
<gene>
    <name evidence="2" type="ORF">CERZMDRAFT_86610</name>
</gene>
<feature type="region of interest" description="Disordered" evidence="1">
    <location>
        <begin position="378"/>
        <end position="407"/>
    </location>
</feature>
<sequence>MSTLTAAPIHHRPAPMHTKVMTATSRPILPPLDIDGASWGSLPSQPFRHYNETALPHSDSGLFIHFKTPFEDHSQAAPPTPSNITPGSSPPVAPLPLAPTRQSTRNVSRKDVSVTPGATAEDTIDVDSLPPQPQHRRSTIKGKKAARGRSLGERSTKPIRQLRMLAEQDNLDAALKLGWSVDRLTEIFNRNKLARGIAVTSIMQPIDDPEVLARIEERKHNARVATQRRTNRLKERAHNGDIEAAKKLGLGKRTMDNLFPQAATDRDGEQVKREEESLLPIDPRELDADMRRSMEPSLFDRNSRAGSMAASEMGARALKVESDNGPFLLPPRLTARNGKDQRTTIRDSWGKEHDIPVFQPGHAQQYANTPVVPSNWPTPYPANAAPSNGLPAPPLPPSGLPPTTYPTHANQPTFQDMALQLALERSERLMVLEWAQARVEETDDKITQYQTYHARQNSIFLNRLNAANHRSLAQNDHVPVSATTEKDWTFVNQTGQEAPDDMQTVE</sequence>
<evidence type="ECO:0000256" key="1">
    <source>
        <dbReference type="SAM" id="MobiDB-lite"/>
    </source>
</evidence>
<feature type="compositionally biased region" description="Pro residues" evidence="1">
    <location>
        <begin position="88"/>
        <end position="97"/>
    </location>
</feature>
<reference evidence="2" key="1">
    <citation type="journal article" date="2020" name="Stud. Mycol.">
        <title>101 Dothideomycetes genomes: a test case for predicting lifestyles and emergence of pathogens.</title>
        <authorList>
            <person name="Haridas S."/>
            <person name="Albert R."/>
            <person name="Binder M."/>
            <person name="Bloem J."/>
            <person name="Labutti K."/>
            <person name="Salamov A."/>
            <person name="Andreopoulos B."/>
            <person name="Baker S."/>
            <person name="Barry K."/>
            <person name="Bills G."/>
            <person name="Bluhm B."/>
            <person name="Cannon C."/>
            <person name="Castanera R."/>
            <person name="Culley D."/>
            <person name="Daum C."/>
            <person name="Ezra D."/>
            <person name="Gonzalez J."/>
            <person name="Henrissat B."/>
            <person name="Kuo A."/>
            <person name="Liang C."/>
            <person name="Lipzen A."/>
            <person name="Lutzoni F."/>
            <person name="Magnuson J."/>
            <person name="Mondo S."/>
            <person name="Nolan M."/>
            <person name="Ohm R."/>
            <person name="Pangilinan J."/>
            <person name="Park H.-J."/>
            <person name="Ramirez L."/>
            <person name="Alfaro M."/>
            <person name="Sun H."/>
            <person name="Tritt A."/>
            <person name="Yoshinaga Y."/>
            <person name="Zwiers L.-H."/>
            <person name="Turgeon B."/>
            <person name="Goodwin S."/>
            <person name="Spatafora J."/>
            <person name="Crous P."/>
            <person name="Grigoriev I."/>
        </authorList>
    </citation>
    <scope>NUCLEOTIDE SEQUENCE</scope>
    <source>
        <strain evidence="2">SCOH1-5</strain>
    </source>
</reference>
<dbReference type="OrthoDB" id="3645134at2759"/>
<organism evidence="2 3">
    <name type="scientific">Cercospora zeae-maydis SCOH1-5</name>
    <dbReference type="NCBI Taxonomy" id="717836"/>
    <lineage>
        <taxon>Eukaryota</taxon>
        <taxon>Fungi</taxon>
        <taxon>Dikarya</taxon>
        <taxon>Ascomycota</taxon>
        <taxon>Pezizomycotina</taxon>
        <taxon>Dothideomycetes</taxon>
        <taxon>Dothideomycetidae</taxon>
        <taxon>Mycosphaerellales</taxon>
        <taxon>Mycosphaerellaceae</taxon>
        <taxon>Cercospora</taxon>
    </lineage>
</organism>
<proteinExistence type="predicted"/>
<dbReference type="Proteomes" id="UP000799539">
    <property type="component" value="Unassembled WGS sequence"/>
</dbReference>
<dbReference type="EMBL" id="ML992684">
    <property type="protein sequence ID" value="KAF2209980.1"/>
    <property type="molecule type" value="Genomic_DNA"/>
</dbReference>
<evidence type="ECO:0000313" key="2">
    <source>
        <dbReference type="EMBL" id="KAF2209980.1"/>
    </source>
</evidence>
<dbReference type="AlphaFoldDB" id="A0A6A6F9A8"/>
<evidence type="ECO:0000313" key="3">
    <source>
        <dbReference type="Proteomes" id="UP000799539"/>
    </source>
</evidence>
<feature type="region of interest" description="Disordered" evidence="1">
    <location>
        <begin position="71"/>
        <end position="157"/>
    </location>
</feature>
<protein>
    <submittedName>
        <fullName evidence="2">Uncharacterized protein</fullName>
    </submittedName>
</protein>
<keyword evidence="3" id="KW-1185">Reference proteome</keyword>
<feature type="compositionally biased region" description="Low complexity" evidence="1">
    <location>
        <begin position="381"/>
        <end position="390"/>
    </location>
</feature>